<evidence type="ECO:0000256" key="1">
    <source>
        <dbReference type="SAM" id="MobiDB-lite"/>
    </source>
</evidence>
<sequence length="172" mass="18425">MEWRLELKGCLVMMGDGVDVDVDDGEGEGDDGGRRKDAKKPTVEMRLTSAEAYVAPCNDPVPQAGSGRVLAVQAASFPPSKITRIPGFDIPLAEHGYIEHVSGAYGGTHWRNFCSSRDIAKAVQRDLIGFHLPNPARAIPDRALLIAARNPLALLSLCALCPEPAPRTTLPA</sequence>
<reference evidence="3" key="1">
    <citation type="journal article" date="2010" name="Genome Res.">
        <title>Population genomic sequencing of Coccidioides fungi reveals recent hybridization and transposon control.</title>
        <authorList>
            <person name="Neafsey D.E."/>
            <person name="Barker B.M."/>
            <person name="Sharpton T.J."/>
            <person name="Stajich J.E."/>
            <person name="Park D.J."/>
            <person name="Whiston E."/>
            <person name="Hung C.-Y."/>
            <person name="McMahan C."/>
            <person name="White J."/>
            <person name="Sykes S."/>
            <person name="Heiman D."/>
            <person name="Young S."/>
            <person name="Zeng Q."/>
            <person name="Abouelleil A."/>
            <person name="Aftuck L."/>
            <person name="Bessette D."/>
            <person name="Brown A."/>
            <person name="FitzGerald M."/>
            <person name="Lui A."/>
            <person name="Macdonald J.P."/>
            <person name="Priest M."/>
            <person name="Orbach M.J."/>
            <person name="Galgiani J.N."/>
            <person name="Kirkland T.N."/>
            <person name="Cole G.T."/>
            <person name="Birren B.W."/>
            <person name="Henn M.R."/>
            <person name="Taylor J.W."/>
            <person name="Rounsley S.D."/>
        </authorList>
    </citation>
    <scope>NUCLEOTIDE SEQUENCE [LARGE SCALE GENOMIC DNA]</scope>
    <source>
        <strain evidence="3">H538.4</strain>
    </source>
</reference>
<dbReference type="VEuPathDB" id="FungiDB:CIHG_00066"/>
<accession>A0A0J8RBM8</accession>
<feature type="compositionally biased region" description="Acidic residues" evidence="1">
    <location>
        <begin position="21"/>
        <end position="30"/>
    </location>
</feature>
<dbReference type="EMBL" id="DS016981">
    <property type="protein sequence ID" value="KMU82282.1"/>
    <property type="molecule type" value="Genomic_DNA"/>
</dbReference>
<dbReference type="Proteomes" id="UP000054563">
    <property type="component" value="Unassembled WGS sequence"/>
</dbReference>
<organism evidence="2 3">
    <name type="scientific">Coccidioides immitis H538.4</name>
    <dbReference type="NCBI Taxonomy" id="396776"/>
    <lineage>
        <taxon>Eukaryota</taxon>
        <taxon>Fungi</taxon>
        <taxon>Dikarya</taxon>
        <taxon>Ascomycota</taxon>
        <taxon>Pezizomycotina</taxon>
        <taxon>Eurotiomycetes</taxon>
        <taxon>Eurotiomycetidae</taxon>
        <taxon>Onygenales</taxon>
        <taxon>Onygenaceae</taxon>
        <taxon>Coccidioides</taxon>
    </lineage>
</organism>
<gene>
    <name evidence="2" type="ORF">CIHG_00066</name>
</gene>
<feature type="compositionally biased region" description="Basic and acidic residues" evidence="1">
    <location>
        <begin position="31"/>
        <end position="40"/>
    </location>
</feature>
<feature type="region of interest" description="Disordered" evidence="1">
    <location>
        <begin position="21"/>
        <end position="40"/>
    </location>
</feature>
<name>A0A0J8RBM8_COCIT</name>
<dbReference type="AlphaFoldDB" id="A0A0J8RBM8"/>
<evidence type="ECO:0000313" key="2">
    <source>
        <dbReference type="EMBL" id="KMU82282.1"/>
    </source>
</evidence>
<protein>
    <submittedName>
        <fullName evidence="2">Uncharacterized protein</fullName>
    </submittedName>
</protein>
<proteinExistence type="predicted"/>
<evidence type="ECO:0000313" key="3">
    <source>
        <dbReference type="Proteomes" id="UP000054563"/>
    </source>
</evidence>